<evidence type="ECO:0000313" key="4">
    <source>
        <dbReference type="EMBL" id="SCU86617.1"/>
    </source>
</evidence>
<organism evidence="4 5">
    <name type="scientific">Lachancea mirantina</name>
    <dbReference type="NCBI Taxonomy" id="1230905"/>
    <lineage>
        <taxon>Eukaryota</taxon>
        <taxon>Fungi</taxon>
        <taxon>Dikarya</taxon>
        <taxon>Ascomycota</taxon>
        <taxon>Saccharomycotina</taxon>
        <taxon>Saccharomycetes</taxon>
        <taxon>Saccharomycetales</taxon>
        <taxon>Saccharomycetaceae</taxon>
        <taxon>Lachancea</taxon>
    </lineage>
</organism>
<sequence>MSPKLRIAVQGCAHGELGQIYESLNRFSRGQLPDLLIILGDFQSLRSDEDLNSISVPKKYAKLGDFPAYFRGEKEVPLPTIFIGGNHECMQYLMELPFGGYVAKNIYYMGFSGAIVVQGIRISGLSGIFKRHDFYRSRPSMSQIEADGWQTHVKSLYHVRESDMIPLFMQSRIDVMLSHDWPVGAARAGNLKLLLSKKPFFRQDVENGKLGNPFSWQLLKLQFPAWWLSAHLHVYYKATISDNKRSRDDNHANPDEISLDLDDEPEDSVPSEKCEPPRRTNFLALDKCGKGRRHMEIIEVEMDLKHPTYNSDRIDIYIDPEFVSSVRYLQSNPPNRGLGDLDVVKLLQNRPPMSNVDWSVFATKPMNGQSAEEQTRQLGSLYKVNKDVNV</sequence>
<dbReference type="InterPro" id="IPR004843">
    <property type="entry name" value="Calcineurin-like_PHP"/>
</dbReference>
<feature type="region of interest" description="Disordered" evidence="1">
    <location>
        <begin position="244"/>
        <end position="276"/>
    </location>
</feature>
<proteinExistence type="predicted"/>
<feature type="compositionally biased region" description="Acidic residues" evidence="1">
    <location>
        <begin position="257"/>
        <end position="269"/>
    </location>
</feature>
<dbReference type="GO" id="GO:0008419">
    <property type="term" value="F:RNA lariat debranching enzyme activity"/>
    <property type="evidence" value="ECO:0007669"/>
    <property type="project" value="TreeGrafter"/>
</dbReference>
<dbReference type="EMBL" id="LT598463">
    <property type="protein sequence ID" value="SCU86617.1"/>
    <property type="molecule type" value="Genomic_DNA"/>
</dbReference>
<name>A0A1G4JA04_9SACH</name>
<evidence type="ECO:0000256" key="1">
    <source>
        <dbReference type="SAM" id="MobiDB-lite"/>
    </source>
</evidence>
<dbReference type="AlphaFoldDB" id="A0A1G4JA04"/>
<dbReference type="InterPro" id="IPR007708">
    <property type="entry name" value="DBR1_C"/>
</dbReference>
<dbReference type="STRING" id="1230905.A0A1G4JA04"/>
<feature type="compositionally biased region" description="Basic and acidic residues" evidence="1">
    <location>
        <begin position="244"/>
        <end position="254"/>
    </location>
</feature>
<protein>
    <submittedName>
        <fullName evidence="4">LAMI_0D02894g1_1</fullName>
    </submittedName>
</protein>
<evidence type="ECO:0000259" key="2">
    <source>
        <dbReference type="Pfam" id="PF00149"/>
    </source>
</evidence>
<dbReference type="GO" id="GO:0005634">
    <property type="term" value="C:nucleus"/>
    <property type="evidence" value="ECO:0007669"/>
    <property type="project" value="TreeGrafter"/>
</dbReference>
<dbReference type="PANTHER" id="PTHR12849">
    <property type="entry name" value="RNA LARIAT DEBRANCHING ENZYME"/>
    <property type="match status" value="1"/>
</dbReference>
<dbReference type="InterPro" id="IPR029052">
    <property type="entry name" value="Metallo-depent_PP-like"/>
</dbReference>
<dbReference type="OrthoDB" id="407609at2759"/>
<evidence type="ECO:0000259" key="3">
    <source>
        <dbReference type="Pfam" id="PF05011"/>
    </source>
</evidence>
<dbReference type="Proteomes" id="UP000191024">
    <property type="component" value="Chromosome D"/>
</dbReference>
<feature type="domain" description="Lariat debranching enzyme C-terminal" evidence="3">
    <location>
        <begin position="278"/>
        <end position="329"/>
    </location>
</feature>
<dbReference type="Pfam" id="PF05011">
    <property type="entry name" value="DBR1"/>
    <property type="match status" value="1"/>
</dbReference>
<feature type="domain" description="Calcineurin-like phosphoesterase" evidence="2">
    <location>
        <begin position="5"/>
        <end position="235"/>
    </location>
</feature>
<dbReference type="GO" id="GO:0000398">
    <property type="term" value="P:mRNA splicing, via spliceosome"/>
    <property type="evidence" value="ECO:0007669"/>
    <property type="project" value="TreeGrafter"/>
</dbReference>
<dbReference type="PANTHER" id="PTHR12849:SF0">
    <property type="entry name" value="LARIAT DEBRANCHING ENZYME"/>
    <property type="match status" value="1"/>
</dbReference>
<gene>
    <name evidence="4" type="ORF">LAMI_0D02894G</name>
</gene>
<dbReference type="Pfam" id="PF00149">
    <property type="entry name" value="Metallophos"/>
    <property type="match status" value="1"/>
</dbReference>
<evidence type="ECO:0000313" key="5">
    <source>
        <dbReference type="Proteomes" id="UP000191024"/>
    </source>
</evidence>
<reference evidence="4 5" key="1">
    <citation type="submission" date="2016-03" db="EMBL/GenBank/DDBJ databases">
        <authorList>
            <person name="Devillers H."/>
        </authorList>
    </citation>
    <scope>NUCLEOTIDE SEQUENCE [LARGE SCALE GENOMIC DNA]</scope>
    <source>
        <strain evidence="4">CBS 11717</strain>
    </source>
</reference>
<accession>A0A1G4JA04</accession>
<keyword evidence="5" id="KW-1185">Reference proteome</keyword>
<dbReference type="SUPFAM" id="SSF56300">
    <property type="entry name" value="Metallo-dependent phosphatases"/>
    <property type="match status" value="1"/>
</dbReference>